<keyword evidence="3" id="KW-1185">Reference proteome</keyword>
<gene>
    <name evidence="2" type="ORF">SAMN02745219_03440</name>
</gene>
<proteinExistence type="predicted"/>
<reference evidence="3" key="1">
    <citation type="submission" date="2016-11" db="EMBL/GenBank/DDBJ databases">
        <authorList>
            <person name="Varghese N."/>
            <person name="Submissions S."/>
        </authorList>
    </citation>
    <scope>NUCLEOTIDE SEQUENCE [LARGE SCALE GENOMIC DNA]</scope>
    <source>
        <strain evidence="3">DSM 16057</strain>
    </source>
</reference>
<dbReference type="Proteomes" id="UP000184529">
    <property type="component" value="Unassembled WGS sequence"/>
</dbReference>
<dbReference type="RefSeq" id="WP_131821550.1">
    <property type="nucleotide sequence ID" value="NZ_FQZM01000070.1"/>
</dbReference>
<feature type="region of interest" description="Disordered" evidence="1">
    <location>
        <begin position="259"/>
        <end position="280"/>
    </location>
</feature>
<dbReference type="OrthoDB" id="1806440at2"/>
<feature type="compositionally biased region" description="Basic and acidic residues" evidence="1">
    <location>
        <begin position="208"/>
        <end position="220"/>
    </location>
</feature>
<name>A0A1M6MHQ3_9FIRM</name>
<evidence type="ECO:0000256" key="1">
    <source>
        <dbReference type="SAM" id="MobiDB-lite"/>
    </source>
</evidence>
<evidence type="ECO:0000313" key="3">
    <source>
        <dbReference type="Proteomes" id="UP000184529"/>
    </source>
</evidence>
<sequence>MYGRIKIVVIFARRLMKLLQRYYELVEELSALEQNTIADLSIEEIVRYLELRREQEELAEDLGELIAGALQHLQDLANRVEEELVDLPGIMESAKGQGGFQEGFLTRLAAVVGALEADMERILSDCRQLRYELLWGEDREINSEAGLPGEQMQDNFSAGLEEDRQGSEKVREVGQKQEKVLEEVACALELAETREEPPSGKSGQSNQEHTDGKAGSKNDKSTPISPETLKKLETVMRPKEALEVEPVMVEGQAGFAILKVASSGEGKSRHGKSHKERHRR</sequence>
<evidence type="ECO:0000313" key="2">
    <source>
        <dbReference type="EMBL" id="SHJ82964.1"/>
    </source>
</evidence>
<protein>
    <submittedName>
        <fullName evidence="2">Uncharacterized protein</fullName>
    </submittedName>
</protein>
<organism evidence="2 3">
    <name type="scientific">Desulfofundulus thermosubterraneus DSM 16057</name>
    <dbReference type="NCBI Taxonomy" id="1121432"/>
    <lineage>
        <taxon>Bacteria</taxon>
        <taxon>Bacillati</taxon>
        <taxon>Bacillota</taxon>
        <taxon>Clostridia</taxon>
        <taxon>Eubacteriales</taxon>
        <taxon>Peptococcaceae</taxon>
        <taxon>Desulfofundulus</taxon>
    </lineage>
</organism>
<dbReference type="AlphaFoldDB" id="A0A1M6MHQ3"/>
<accession>A0A1M6MHQ3</accession>
<feature type="region of interest" description="Disordered" evidence="1">
    <location>
        <begin position="191"/>
        <end position="236"/>
    </location>
</feature>
<feature type="compositionally biased region" description="Basic residues" evidence="1">
    <location>
        <begin position="269"/>
        <end position="280"/>
    </location>
</feature>
<dbReference type="EMBL" id="FQZM01000070">
    <property type="protein sequence ID" value="SHJ82964.1"/>
    <property type="molecule type" value="Genomic_DNA"/>
</dbReference>